<dbReference type="Proteomes" id="UP001376459">
    <property type="component" value="Unassembled WGS sequence"/>
</dbReference>
<feature type="transmembrane region" description="Helical" evidence="1">
    <location>
        <begin position="88"/>
        <end position="114"/>
    </location>
</feature>
<evidence type="ECO:0000256" key="1">
    <source>
        <dbReference type="SAM" id="Phobius"/>
    </source>
</evidence>
<sequence length="123" mass="12724">MRGSLAIATAGARRGPVVQVVTVVAVHFLVVRVVLRVVVLGVLVTATNPAAPLRRPPRGPSACRRDRRRLRGHLSGVRGLCGPRGGRLVVAVVMTTRAVLAAAVLPAAVLPAAAPVPPEPSPY</sequence>
<accession>A0ABU8UJR4</accession>
<name>A0ABU8UJR4_9ACTN</name>
<feature type="transmembrane region" description="Helical" evidence="1">
    <location>
        <begin position="24"/>
        <end position="46"/>
    </location>
</feature>
<comment type="caution">
    <text evidence="2">The sequence shown here is derived from an EMBL/GenBank/DDBJ whole genome shotgun (WGS) entry which is preliminary data.</text>
</comment>
<keyword evidence="1" id="KW-0812">Transmembrane</keyword>
<protein>
    <recommendedName>
        <fullName evidence="4">Secreted protein</fullName>
    </recommendedName>
</protein>
<gene>
    <name evidence="2" type="ORF">WKI71_14005</name>
</gene>
<proteinExistence type="predicted"/>
<keyword evidence="3" id="KW-1185">Reference proteome</keyword>
<reference evidence="2 3" key="1">
    <citation type="submission" date="2024-03" db="EMBL/GenBank/DDBJ databases">
        <title>Novel Streptomyces species of biotechnological and ecological value are a feature of Machair soil.</title>
        <authorList>
            <person name="Prole J.R."/>
            <person name="Goodfellow M."/>
            <person name="Allenby N."/>
            <person name="Ward A.C."/>
        </authorList>
    </citation>
    <scope>NUCLEOTIDE SEQUENCE [LARGE SCALE GENOMIC DNA]</scope>
    <source>
        <strain evidence="2 3">MS1.AVA.1</strain>
    </source>
</reference>
<evidence type="ECO:0000313" key="3">
    <source>
        <dbReference type="Proteomes" id="UP001376459"/>
    </source>
</evidence>
<keyword evidence="1" id="KW-1133">Transmembrane helix</keyword>
<keyword evidence="1" id="KW-0472">Membrane</keyword>
<evidence type="ECO:0000313" key="2">
    <source>
        <dbReference type="EMBL" id="MEJ8669165.1"/>
    </source>
</evidence>
<evidence type="ECO:0008006" key="4">
    <source>
        <dbReference type="Google" id="ProtNLM"/>
    </source>
</evidence>
<dbReference type="EMBL" id="JBBKAK010000001">
    <property type="protein sequence ID" value="MEJ8669165.1"/>
    <property type="molecule type" value="Genomic_DNA"/>
</dbReference>
<organism evidence="2 3">
    <name type="scientific">Streptomyces machairae</name>
    <dbReference type="NCBI Taxonomy" id="3134109"/>
    <lineage>
        <taxon>Bacteria</taxon>
        <taxon>Bacillati</taxon>
        <taxon>Actinomycetota</taxon>
        <taxon>Actinomycetes</taxon>
        <taxon>Kitasatosporales</taxon>
        <taxon>Streptomycetaceae</taxon>
        <taxon>Streptomyces</taxon>
    </lineage>
</organism>